<reference evidence="1" key="1">
    <citation type="journal article" date="2023" name="Science">
        <title>Genome structures resolve the early diversification of teleost fishes.</title>
        <authorList>
            <person name="Parey E."/>
            <person name="Louis A."/>
            <person name="Montfort J."/>
            <person name="Bouchez O."/>
            <person name="Roques C."/>
            <person name="Iampietro C."/>
            <person name="Lluch J."/>
            <person name="Castinel A."/>
            <person name="Donnadieu C."/>
            <person name="Desvignes T."/>
            <person name="Floi Bucao C."/>
            <person name="Jouanno E."/>
            <person name="Wen M."/>
            <person name="Mejri S."/>
            <person name="Dirks R."/>
            <person name="Jansen H."/>
            <person name="Henkel C."/>
            <person name="Chen W.J."/>
            <person name="Zahm M."/>
            <person name="Cabau C."/>
            <person name="Klopp C."/>
            <person name="Thompson A.W."/>
            <person name="Robinson-Rechavi M."/>
            <person name="Braasch I."/>
            <person name="Lecointre G."/>
            <person name="Bobe J."/>
            <person name="Postlethwait J.H."/>
            <person name="Berthelot C."/>
            <person name="Roest Crollius H."/>
            <person name="Guiguen Y."/>
        </authorList>
    </citation>
    <scope>NUCLEOTIDE SEQUENCE</scope>
    <source>
        <strain evidence="1">NC1722</strain>
    </source>
</reference>
<gene>
    <name evidence="1" type="ORF">AAFF_G00415390</name>
</gene>
<dbReference type="Proteomes" id="UP001221898">
    <property type="component" value="Unassembled WGS sequence"/>
</dbReference>
<keyword evidence="2" id="KW-1185">Reference proteome</keyword>
<dbReference type="AlphaFoldDB" id="A0AAD7SAW2"/>
<evidence type="ECO:0000313" key="1">
    <source>
        <dbReference type="EMBL" id="KAJ8399160.1"/>
    </source>
</evidence>
<name>A0AAD7SAW2_9TELE</name>
<evidence type="ECO:0000313" key="2">
    <source>
        <dbReference type="Proteomes" id="UP001221898"/>
    </source>
</evidence>
<comment type="caution">
    <text evidence="1">The sequence shown here is derived from an EMBL/GenBank/DDBJ whole genome shotgun (WGS) entry which is preliminary data.</text>
</comment>
<sequence>MNIKEGGPGLAGIPALEFKWDAWGTRGDPRPGQRSPIDPRSPAARNLLKQASAHPGYVCVPPLHTEMEAGLAPVASSTCSWALGPRYPPCPPPSLACSTLLLIDSSPVCVPAHFLEHRRCVRASLSPPLVSREQRDDRPA</sequence>
<accession>A0AAD7SAW2</accession>
<organism evidence="1 2">
    <name type="scientific">Aldrovandia affinis</name>
    <dbReference type="NCBI Taxonomy" id="143900"/>
    <lineage>
        <taxon>Eukaryota</taxon>
        <taxon>Metazoa</taxon>
        <taxon>Chordata</taxon>
        <taxon>Craniata</taxon>
        <taxon>Vertebrata</taxon>
        <taxon>Euteleostomi</taxon>
        <taxon>Actinopterygii</taxon>
        <taxon>Neopterygii</taxon>
        <taxon>Teleostei</taxon>
        <taxon>Notacanthiformes</taxon>
        <taxon>Halosauridae</taxon>
        <taxon>Aldrovandia</taxon>
    </lineage>
</organism>
<proteinExistence type="predicted"/>
<dbReference type="EMBL" id="JAINUG010000085">
    <property type="protein sequence ID" value="KAJ8399160.1"/>
    <property type="molecule type" value="Genomic_DNA"/>
</dbReference>
<protein>
    <submittedName>
        <fullName evidence="1">Uncharacterized protein</fullName>
    </submittedName>
</protein>